<protein>
    <submittedName>
        <fullName evidence="1">Uncharacterized protein</fullName>
    </submittedName>
</protein>
<comment type="caution">
    <text evidence="1">The sequence shown here is derived from an EMBL/GenBank/DDBJ whole genome shotgun (WGS) entry which is preliminary data.</text>
</comment>
<dbReference type="EMBL" id="LAZR01022745">
    <property type="protein sequence ID" value="KKL80813.1"/>
    <property type="molecule type" value="Genomic_DNA"/>
</dbReference>
<name>A0A0F9F3H6_9ZZZZ</name>
<evidence type="ECO:0000313" key="1">
    <source>
        <dbReference type="EMBL" id="KKL80813.1"/>
    </source>
</evidence>
<proteinExistence type="predicted"/>
<organism evidence="1">
    <name type="scientific">marine sediment metagenome</name>
    <dbReference type="NCBI Taxonomy" id="412755"/>
    <lineage>
        <taxon>unclassified sequences</taxon>
        <taxon>metagenomes</taxon>
        <taxon>ecological metagenomes</taxon>
    </lineage>
</organism>
<gene>
    <name evidence="1" type="ORF">LCGC14_2001050</name>
</gene>
<dbReference type="AlphaFoldDB" id="A0A0F9F3H6"/>
<accession>A0A0F9F3H6</accession>
<sequence>MGFFVYYASLDNPELEKIEIEFPFPVKLPKGFDQTLSALINMVCEKYQEDHPGRRMWPAGHGAKPLWREPEEPEFDNNIFHISIAEREASPKERL</sequence>
<reference evidence="1" key="1">
    <citation type="journal article" date="2015" name="Nature">
        <title>Complex archaea that bridge the gap between prokaryotes and eukaryotes.</title>
        <authorList>
            <person name="Spang A."/>
            <person name="Saw J.H."/>
            <person name="Jorgensen S.L."/>
            <person name="Zaremba-Niedzwiedzka K."/>
            <person name="Martijn J."/>
            <person name="Lind A.E."/>
            <person name="van Eijk R."/>
            <person name="Schleper C."/>
            <person name="Guy L."/>
            <person name="Ettema T.J."/>
        </authorList>
    </citation>
    <scope>NUCLEOTIDE SEQUENCE</scope>
</reference>